<evidence type="ECO:0000256" key="2">
    <source>
        <dbReference type="ARBA" id="ARBA00008685"/>
    </source>
</evidence>
<dbReference type="InterPro" id="IPR001828">
    <property type="entry name" value="ANF_lig-bd_rcpt"/>
</dbReference>
<keyword evidence="7 13" id="KW-0406">Ion transport</keyword>
<comment type="subcellular location">
    <subcellularLocation>
        <location evidence="1">Membrane</location>
        <topology evidence="1">Multi-pass membrane protein</topology>
    </subcellularLocation>
</comment>
<feature type="transmembrane region" description="Helical" evidence="15">
    <location>
        <begin position="575"/>
        <end position="593"/>
    </location>
</feature>
<dbReference type="FunFam" id="3.40.50.2300:FF:000188">
    <property type="entry name" value="Glutamate receptor"/>
    <property type="match status" value="1"/>
</dbReference>
<keyword evidence="14" id="KW-1015">Disulfide bond</keyword>
<dbReference type="Gene3D" id="3.40.50.2300">
    <property type="match status" value="2"/>
</dbReference>
<dbReference type="SUPFAM" id="SSF53822">
    <property type="entry name" value="Periplasmic binding protein-like I"/>
    <property type="match status" value="1"/>
</dbReference>
<feature type="transmembrane region" description="Helical" evidence="15">
    <location>
        <begin position="605"/>
        <end position="623"/>
    </location>
</feature>
<evidence type="ECO:0000256" key="1">
    <source>
        <dbReference type="ARBA" id="ARBA00004141"/>
    </source>
</evidence>
<keyword evidence="10" id="KW-0325">Glycoprotein</keyword>
<comment type="function">
    <text evidence="13">Glutamate-gated receptor that probably acts as non-selective cation channel.</text>
</comment>
<evidence type="ECO:0000313" key="19">
    <source>
        <dbReference type="Proteomes" id="UP001372338"/>
    </source>
</evidence>
<keyword evidence="8 13" id="KW-0472">Membrane</keyword>
<dbReference type="InterPro" id="IPR015683">
    <property type="entry name" value="Ionotropic_Glu_rcpt"/>
</dbReference>
<feature type="domain" description="Solute-binding protein family 3/N-terminal" evidence="16">
    <location>
        <begin position="459"/>
        <end position="793"/>
    </location>
</feature>
<dbReference type="Pfam" id="PF10613">
    <property type="entry name" value="Lig_chan-Glu_bd"/>
    <property type="match status" value="1"/>
</dbReference>
<evidence type="ECO:0000256" key="4">
    <source>
        <dbReference type="ARBA" id="ARBA00022692"/>
    </source>
</evidence>
<dbReference type="InterPro" id="IPR001638">
    <property type="entry name" value="Solute-binding_3/MltF_N"/>
</dbReference>
<dbReference type="GO" id="GO:0016020">
    <property type="term" value="C:membrane"/>
    <property type="evidence" value="ECO:0007669"/>
    <property type="project" value="UniProtKB-SubCell"/>
</dbReference>
<organism evidence="18 19">
    <name type="scientific">Crotalaria pallida</name>
    <name type="common">Smooth rattlebox</name>
    <name type="synonym">Crotalaria striata</name>
    <dbReference type="NCBI Taxonomy" id="3830"/>
    <lineage>
        <taxon>Eukaryota</taxon>
        <taxon>Viridiplantae</taxon>
        <taxon>Streptophyta</taxon>
        <taxon>Embryophyta</taxon>
        <taxon>Tracheophyta</taxon>
        <taxon>Spermatophyta</taxon>
        <taxon>Magnoliopsida</taxon>
        <taxon>eudicotyledons</taxon>
        <taxon>Gunneridae</taxon>
        <taxon>Pentapetalae</taxon>
        <taxon>rosids</taxon>
        <taxon>fabids</taxon>
        <taxon>Fabales</taxon>
        <taxon>Fabaceae</taxon>
        <taxon>Papilionoideae</taxon>
        <taxon>50 kb inversion clade</taxon>
        <taxon>genistoids sensu lato</taxon>
        <taxon>core genistoids</taxon>
        <taxon>Crotalarieae</taxon>
        <taxon>Crotalaria</taxon>
    </lineage>
</organism>
<feature type="disulfide bond" evidence="14">
    <location>
        <begin position="740"/>
        <end position="796"/>
    </location>
</feature>
<dbReference type="AlphaFoldDB" id="A0AAN9E6Z7"/>
<comment type="caution">
    <text evidence="18">The sequence shown here is derived from an EMBL/GenBank/DDBJ whole genome shotgun (WGS) entry which is preliminary data.</text>
</comment>
<dbReference type="PANTHER" id="PTHR18966">
    <property type="entry name" value="IONOTROPIC GLUTAMATE RECEPTOR"/>
    <property type="match status" value="1"/>
</dbReference>
<dbReference type="InterPro" id="IPR001320">
    <property type="entry name" value="Iontro_rcpt_C"/>
</dbReference>
<dbReference type="SMART" id="SM00062">
    <property type="entry name" value="PBPb"/>
    <property type="match status" value="1"/>
</dbReference>
<dbReference type="CDD" id="cd13686">
    <property type="entry name" value="GluR_Plant"/>
    <property type="match status" value="1"/>
</dbReference>
<dbReference type="EMBL" id="JAYWIO010000008">
    <property type="protein sequence ID" value="KAK7246402.1"/>
    <property type="molecule type" value="Genomic_DNA"/>
</dbReference>
<keyword evidence="9 13" id="KW-0675">Receptor</keyword>
<evidence type="ECO:0000256" key="13">
    <source>
        <dbReference type="PIRNR" id="PIRNR037090"/>
    </source>
</evidence>
<evidence type="ECO:0000256" key="10">
    <source>
        <dbReference type="ARBA" id="ARBA00023180"/>
    </source>
</evidence>
<keyword evidence="19" id="KW-1185">Reference proteome</keyword>
<dbReference type="InterPro" id="IPR019594">
    <property type="entry name" value="Glu/Gly-bd"/>
</dbReference>
<dbReference type="PIRSF" id="PIRSF037090">
    <property type="entry name" value="Iontro_Glu-like_rcpt_pln"/>
    <property type="match status" value="1"/>
</dbReference>
<evidence type="ECO:0000256" key="12">
    <source>
        <dbReference type="ARBA" id="ARBA00023303"/>
    </source>
</evidence>
<feature type="domain" description="Ionotropic glutamate receptor C-terminal" evidence="17">
    <location>
        <begin position="459"/>
        <end position="792"/>
    </location>
</feature>
<dbReference type="Pfam" id="PF01094">
    <property type="entry name" value="ANF_receptor"/>
    <property type="match status" value="1"/>
</dbReference>
<dbReference type="Pfam" id="PF00060">
    <property type="entry name" value="Lig_chan"/>
    <property type="match status" value="1"/>
</dbReference>
<proteinExistence type="inferred from homology"/>
<evidence type="ECO:0000256" key="6">
    <source>
        <dbReference type="ARBA" id="ARBA00022989"/>
    </source>
</evidence>
<dbReference type="Proteomes" id="UP001372338">
    <property type="component" value="Unassembled WGS sequence"/>
</dbReference>
<evidence type="ECO:0000256" key="9">
    <source>
        <dbReference type="ARBA" id="ARBA00023170"/>
    </source>
</evidence>
<dbReference type="Gene3D" id="3.40.190.10">
    <property type="entry name" value="Periplasmic binding protein-like II"/>
    <property type="match status" value="2"/>
</dbReference>
<evidence type="ECO:0000313" key="18">
    <source>
        <dbReference type="EMBL" id="KAK7246402.1"/>
    </source>
</evidence>
<evidence type="ECO:0000256" key="15">
    <source>
        <dbReference type="SAM" id="Phobius"/>
    </source>
</evidence>
<evidence type="ECO:0000256" key="11">
    <source>
        <dbReference type="ARBA" id="ARBA00023286"/>
    </source>
</evidence>
<feature type="transmembrane region" description="Helical" evidence="15">
    <location>
        <begin position="12"/>
        <end position="33"/>
    </location>
</feature>
<keyword evidence="3 13" id="KW-0813">Transport</keyword>
<dbReference type="GO" id="GO:0015276">
    <property type="term" value="F:ligand-gated monoatomic ion channel activity"/>
    <property type="evidence" value="ECO:0007669"/>
    <property type="project" value="InterPro"/>
</dbReference>
<evidence type="ECO:0000256" key="3">
    <source>
        <dbReference type="ARBA" id="ARBA00022448"/>
    </source>
</evidence>
<keyword evidence="4 15" id="KW-0812">Transmembrane</keyword>
<gene>
    <name evidence="18" type="ORF">RIF29_41270</name>
</gene>
<reference evidence="18 19" key="1">
    <citation type="submission" date="2024-01" db="EMBL/GenBank/DDBJ databases">
        <title>The genomes of 5 underutilized Papilionoideae crops provide insights into root nodulation and disease resistanc.</title>
        <authorList>
            <person name="Yuan L."/>
        </authorList>
    </citation>
    <scope>NUCLEOTIDE SEQUENCE [LARGE SCALE GENOMIC DNA]</scope>
    <source>
        <strain evidence="18">ZHUSHIDOU_FW_LH</strain>
        <tissue evidence="18">Leaf</tissue>
    </source>
</reference>
<keyword evidence="12 13" id="KW-0407">Ion channel</keyword>
<name>A0AAN9E6Z7_CROPI</name>
<dbReference type="SMART" id="SM00079">
    <property type="entry name" value="PBPe"/>
    <property type="match status" value="1"/>
</dbReference>
<evidence type="ECO:0000259" key="16">
    <source>
        <dbReference type="SMART" id="SM00062"/>
    </source>
</evidence>
<evidence type="ECO:0000256" key="8">
    <source>
        <dbReference type="ARBA" id="ARBA00023136"/>
    </source>
</evidence>
<dbReference type="SUPFAM" id="SSF53850">
    <property type="entry name" value="Periplasmic binding protein-like II"/>
    <property type="match status" value="1"/>
</dbReference>
<dbReference type="CDD" id="cd19990">
    <property type="entry name" value="PBP1_GABAb_receptor_plant"/>
    <property type="match status" value="1"/>
</dbReference>
<dbReference type="InterPro" id="IPR028082">
    <property type="entry name" value="Peripla_BP_I"/>
</dbReference>
<dbReference type="FunFam" id="1.10.287.70:FF:000037">
    <property type="entry name" value="Glutamate receptor"/>
    <property type="match status" value="1"/>
</dbReference>
<feature type="transmembrane region" description="Helical" evidence="15">
    <location>
        <begin position="814"/>
        <end position="834"/>
    </location>
</feature>
<keyword evidence="11 13" id="KW-1071">Ligand-gated ion channel</keyword>
<dbReference type="InterPro" id="IPR044440">
    <property type="entry name" value="GABAb_receptor_plant_PBP1"/>
</dbReference>
<accession>A0AAN9E6Z7</accession>
<evidence type="ECO:0000259" key="17">
    <source>
        <dbReference type="SMART" id="SM00079"/>
    </source>
</evidence>
<sequence length="924" mass="104591">MHFPSTNPLELARTWLLSNLLISFVLINSYLVVATNADNKAVSIGAIIDVNSRIGKEQQVAMEIAAQSHNTTSKAFKLALYFWNSTKDPLRATSLAEEMINSQKVQVIIGMHTWPEAALVAVIGSQAQVPILSFAGPTITPPLMQIRWPFLATLANNGTSYMKCIADIVQAYSWQRVVTIYEDDAYGGDYGMLALLSEALQDVGSMIEYRLALPPVSSLRDPKELIHKELRKLMMQTQSRVFIVLQLSLEMVTHLFREASAMRLVDRESVWIIPESITNLLDSVNKSVMPYMEGALGIQTYYSERSSEYQDFEAKFRRNFLAKNPEEDNRYPGFYALQAYDGIKIATEAMDRMAKSNKSSSKNLLREILSSSFHGLSGQIKFESGQLSQNPTLRIVNVVGKSYKELCFWTQKHGFSTSFPSEHDGNNVAGNTECFKGVHWPGNLQRDPKGWKMPTVQNKLKIAVRSRTSFSRFVKVDDHNQYSGFCIDIFEKVHGLLNYDLPYEYHPIDGTYDDLVQLVYNKSYDAVVGDMTILEERLQYVDFTVPYAESGLSMIAPTKSEESAWLFTKPFTWELWMVTGFILIYTMLVVWYLERKPNPDFHGNWKSQISTALWFTFSSLFFAHREKMHSNLTRVVMASWLFLVLILNSSYTASLSSMLTVKQLQPNVTDIQWLKRNNMKIGCDGDSFVRTFLERVEKFKPENIININDEYKYADALANKSIAAAFLELPYEKVFISEYCKGFAGSTPRNRFGGLGFMFQKGSPLVRDVSKAILNLSENAELKRLEEKWLISSNDCSNNMNSSDDTDSLNLGSLWVLFVISGATSTICVILSTIQWLKSTKKQQLVASEANDATPRDGEVTVLKKVITLAKQISNKRVNNASEYYVDTPEHGDEMPSSPVHEILILPSPPPEVQMITRDHSSNI</sequence>
<keyword evidence="5" id="KW-0732">Signal</keyword>
<evidence type="ECO:0000256" key="14">
    <source>
        <dbReference type="PIRSR" id="PIRSR037090-50"/>
    </source>
</evidence>
<dbReference type="InterPro" id="IPR017103">
    <property type="entry name" value="Iontropic_Glu_rcpt_pln"/>
</dbReference>
<comment type="similarity">
    <text evidence="2 13">Belongs to the glutamate-gated ion channel (TC 1.A.10.1) family.</text>
</comment>
<dbReference type="Gene3D" id="1.10.287.70">
    <property type="match status" value="1"/>
</dbReference>
<feature type="transmembrane region" description="Helical" evidence="15">
    <location>
        <begin position="635"/>
        <end position="653"/>
    </location>
</feature>
<protein>
    <recommendedName>
        <fullName evidence="13">Glutamate receptor</fullName>
    </recommendedName>
</protein>
<evidence type="ECO:0000256" key="5">
    <source>
        <dbReference type="ARBA" id="ARBA00022729"/>
    </source>
</evidence>
<keyword evidence="6 15" id="KW-1133">Transmembrane helix</keyword>
<dbReference type="FunFam" id="3.40.190.10:FF:000054">
    <property type="entry name" value="Glutamate receptor"/>
    <property type="match status" value="1"/>
</dbReference>
<evidence type="ECO:0000256" key="7">
    <source>
        <dbReference type="ARBA" id="ARBA00023065"/>
    </source>
</evidence>